<name>A0A8S9SC59_BRACR</name>
<gene>
    <name evidence="3" type="ORF">F2Q69_00036505</name>
</gene>
<keyword evidence="1" id="KW-0175">Coiled coil</keyword>
<proteinExistence type="predicted"/>
<evidence type="ECO:0000256" key="2">
    <source>
        <dbReference type="SAM" id="MobiDB-lite"/>
    </source>
</evidence>
<sequence>MNTRSEKIGARNQEACARNTALEAKLKELEVIKKTKDEKTKELENSELGLRYLIKNLEDACREKEKLDNQLGLPQKTHEEELCRLSALRAKEAQKYEKGAHKVVAAKQSLGPILRRGIIGLENDRKIWVEAHKNFQADIDDMELTFVPGLVSSHDGEVRGGFGEVGTFGQPSENRVEDPLADMESNVC</sequence>
<feature type="region of interest" description="Disordered" evidence="2">
    <location>
        <begin position="169"/>
        <end position="188"/>
    </location>
</feature>
<organism evidence="3 4">
    <name type="scientific">Brassica cretica</name>
    <name type="common">Mustard</name>
    <dbReference type="NCBI Taxonomy" id="69181"/>
    <lineage>
        <taxon>Eukaryota</taxon>
        <taxon>Viridiplantae</taxon>
        <taxon>Streptophyta</taxon>
        <taxon>Embryophyta</taxon>
        <taxon>Tracheophyta</taxon>
        <taxon>Spermatophyta</taxon>
        <taxon>Magnoliopsida</taxon>
        <taxon>eudicotyledons</taxon>
        <taxon>Gunneridae</taxon>
        <taxon>Pentapetalae</taxon>
        <taxon>rosids</taxon>
        <taxon>malvids</taxon>
        <taxon>Brassicales</taxon>
        <taxon>Brassicaceae</taxon>
        <taxon>Brassiceae</taxon>
        <taxon>Brassica</taxon>
    </lineage>
</organism>
<evidence type="ECO:0000313" key="3">
    <source>
        <dbReference type="EMBL" id="KAF3599126.1"/>
    </source>
</evidence>
<dbReference type="AlphaFoldDB" id="A0A8S9SC59"/>
<reference evidence="3" key="1">
    <citation type="submission" date="2019-12" db="EMBL/GenBank/DDBJ databases">
        <title>Genome sequencing and annotation of Brassica cretica.</title>
        <authorList>
            <person name="Studholme D.J."/>
            <person name="Sarris P."/>
        </authorList>
    </citation>
    <scope>NUCLEOTIDE SEQUENCE</scope>
    <source>
        <strain evidence="3">PFS-109/04</strain>
        <tissue evidence="3">Leaf</tissue>
    </source>
</reference>
<comment type="caution">
    <text evidence="3">The sequence shown here is derived from an EMBL/GenBank/DDBJ whole genome shotgun (WGS) entry which is preliminary data.</text>
</comment>
<protein>
    <submittedName>
        <fullName evidence="3">Uncharacterized protein</fullName>
    </submittedName>
</protein>
<evidence type="ECO:0000313" key="4">
    <source>
        <dbReference type="Proteomes" id="UP000712600"/>
    </source>
</evidence>
<dbReference type="Proteomes" id="UP000712600">
    <property type="component" value="Unassembled WGS sequence"/>
</dbReference>
<feature type="coiled-coil region" evidence="1">
    <location>
        <begin position="12"/>
        <end position="70"/>
    </location>
</feature>
<dbReference type="EMBL" id="QGKX02000004">
    <property type="protein sequence ID" value="KAF3599126.1"/>
    <property type="molecule type" value="Genomic_DNA"/>
</dbReference>
<evidence type="ECO:0000256" key="1">
    <source>
        <dbReference type="SAM" id="Coils"/>
    </source>
</evidence>
<accession>A0A8S9SC59</accession>